<dbReference type="PANTHER" id="PTHR30408:SF12">
    <property type="entry name" value="TYPE I RESTRICTION ENZYME MJAVIII SPECIFICITY SUBUNIT"/>
    <property type="match status" value="1"/>
</dbReference>
<keyword evidence="2" id="KW-0680">Restriction system</keyword>
<name>A0AAW6B7Y3_LACAM</name>
<evidence type="ECO:0000256" key="1">
    <source>
        <dbReference type="ARBA" id="ARBA00010923"/>
    </source>
</evidence>
<dbReference type="CDD" id="cd17286">
    <property type="entry name" value="RMtype1_S_Lla161ORF747P_TRD1-CR1_like"/>
    <property type="match status" value="1"/>
</dbReference>
<dbReference type="GO" id="GO:0009307">
    <property type="term" value="P:DNA restriction-modification system"/>
    <property type="evidence" value="ECO:0007669"/>
    <property type="project" value="UniProtKB-KW"/>
</dbReference>
<dbReference type="SUPFAM" id="SSF116734">
    <property type="entry name" value="DNA methylase specificity domain"/>
    <property type="match status" value="1"/>
</dbReference>
<evidence type="ECO:0000313" key="5">
    <source>
        <dbReference type="EMBL" id="MDB6246113.1"/>
    </source>
</evidence>
<dbReference type="RefSeq" id="WP_271326823.1">
    <property type="nucleotide sequence ID" value="NZ_JAOTHC010000005.1"/>
</dbReference>
<sequence>MTLSLLITLQQRKLDILKQLKKTYLSEMYCIKKLQNPKLRFLGFSTNWKKYQIKQLGKVITGSTPSTKHSEYYNNKDGIPWVTPTDIHQNITYSSARKISKKGQKIARIVPQNTILVTCIASIGKNTILGQMGSFNQQINGLIPDFKKYDLYFLFTQTEFWSLKMKQLASAGTMQIVNKKEFENIETFIPNLNEQQKIGSLFLQLDNCVSDAQKKITSFKQIKNFLLQNMFI</sequence>
<evidence type="ECO:0000259" key="4">
    <source>
        <dbReference type="Pfam" id="PF01420"/>
    </source>
</evidence>
<gene>
    <name evidence="5" type="ORF">ODV14_01850</name>
</gene>
<comment type="caution">
    <text evidence="5">The sequence shown here is derived from an EMBL/GenBank/DDBJ whole genome shotgun (WGS) entry which is preliminary data.</text>
</comment>
<dbReference type="InterPro" id="IPR000055">
    <property type="entry name" value="Restrct_endonuc_typeI_TRD"/>
</dbReference>
<keyword evidence="3" id="KW-0238">DNA-binding</keyword>
<evidence type="ECO:0000256" key="3">
    <source>
        <dbReference type="ARBA" id="ARBA00023125"/>
    </source>
</evidence>
<dbReference type="Pfam" id="PF01420">
    <property type="entry name" value="Methylase_S"/>
    <property type="match status" value="1"/>
</dbReference>
<dbReference type="EMBL" id="JAOTHD010000004">
    <property type="protein sequence ID" value="MDB6246113.1"/>
    <property type="molecule type" value="Genomic_DNA"/>
</dbReference>
<dbReference type="GO" id="GO:0003677">
    <property type="term" value="F:DNA binding"/>
    <property type="evidence" value="ECO:0007669"/>
    <property type="project" value="UniProtKB-KW"/>
</dbReference>
<organism evidence="5 6">
    <name type="scientific">Lactobacillus amylovorus</name>
    <dbReference type="NCBI Taxonomy" id="1604"/>
    <lineage>
        <taxon>Bacteria</taxon>
        <taxon>Bacillati</taxon>
        <taxon>Bacillota</taxon>
        <taxon>Bacilli</taxon>
        <taxon>Lactobacillales</taxon>
        <taxon>Lactobacillaceae</taxon>
        <taxon>Lactobacillus</taxon>
    </lineage>
</organism>
<dbReference type="Proteomes" id="UP001141961">
    <property type="component" value="Unassembled WGS sequence"/>
</dbReference>
<evidence type="ECO:0000313" key="6">
    <source>
        <dbReference type="Proteomes" id="UP001141961"/>
    </source>
</evidence>
<protein>
    <submittedName>
        <fullName evidence="5">Restriction endonuclease subunit S</fullName>
        <ecNumber evidence="5">3.1.21.-</ecNumber>
    </submittedName>
</protein>
<dbReference type="GO" id="GO:0004519">
    <property type="term" value="F:endonuclease activity"/>
    <property type="evidence" value="ECO:0007669"/>
    <property type="project" value="UniProtKB-KW"/>
</dbReference>
<dbReference type="InterPro" id="IPR044946">
    <property type="entry name" value="Restrct_endonuc_typeI_TRD_sf"/>
</dbReference>
<dbReference type="InterPro" id="IPR052021">
    <property type="entry name" value="Type-I_RS_S_subunit"/>
</dbReference>
<dbReference type="PANTHER" id="PTHR30408">
    <property type="entry name" value="TYPE-1 RESTRICTION ENZYME ECOKI SPECIFICITY PROTEIN"/>
    <property type="match status" value="1"/>
</dbReference>
<keyword evidence="5" id="KW-0255">Endonuclease</keyword>
<reference evidence="5" key="2">
    <citation type="submission" date="2022-10" db="EMBL/GenBank/DDBJ databases">
        <authorList>
            <person name="Kostovova I."/>
            <person name="Moravkova M."/>
            <person name="Pechar R."/>
        </authorList>
    </citation>
    <scope>NUCLEOTIDE SEQUENCE</scope>
    <source>
        <strain evidence="5">M597B</strain>
    </source>
</reference>
<dbReference type="GO" id="GO:0016787">
    <property type="term" value="F:hydrolase activity"/>
    <property type="evidence" value="ECO:0007669"/>
    <property type="project" value="UniProtKB-KW"/>
</dbReference>
<proteinExistence type="inferred from homology"/>
<dbReference type="Gene3D" id="3.90.220.20">
    <property type="entry name" value="DNA methylase specificity domains"/>
    <property type="match status" value="1"/>
</dbReference>
<evidence type="ECO:0000256" key="2">
    <source>
        <dbReference type="ARBA" id="ARBA00022747"/>
    </source>
</evidence>
<dbReference type="AlphaFoldDB" id="A0AAW6B7Y3"/>
<feature type="domain" description="Type I restriction modification DNA specificity" evidence="4">
    <location>
        <begin position="47"/>
        <end position="210"/>
    </location>
</feature>
<accession>A0AAW6B7Y3</accession>
<reference evidence="5" key="1">
    <citation type="journal article" date="2022" name="Microorganisms">
        <title>Antibiotic Susceptibility, Resistance Gene Determinants and Corresponding Genomic Regions in Lactobacillus amylovorus Isolates Derived from Wild Boars and Domestic Pigs.</title>
        <authorList>
            <person name="Moravkova M."/>
            <person name="Kostovova I."/>
            <person name="Kavanova K."/>
            <person name="Pechar R."/>
            <person name="Stanek S."/>
            <person name="Brychta A."/>
            <person name="Zeman M."/>
            <person name="Kubasova T."/>
        </authorList>
    </citation>
    <scope>NUCLEOTIDE SEQUENCE</scope>
    <source>
        <strain evidence="5">M597B</strain>
    </source>
</reference>
<keyword evidence="5" id="KW-0540">Nuclease</keyword>
<dbReference type="Gene3D" id="1.10.287.1120">
    <property type="entry name" value="Bipartite methylase S protein"/>
    <property type="match status" value="1"/>
</dbReference>
<keyword evidence="5" id="KW-0378">Hydrolase</keyword>
<dbReference type="EC" id="3.1.21.-" evidence="5"/>
<comment type="similarity">
    <text evidence="1">Belongs to the type-I restriction system S methylase family.</text>
</comment>